<sequence>MKRIIKVCMCALMAGLMPPAFGGTIVQQNNFDGDNGNDIGPEFTIASINNPENTDLMDASAGVISFSAPAGSRPNVTLVSSSSLDLSGDGGFTVRWNIESIASTAFLLQKNGLFLGVQTDNSTAWNNVVSLGVGIKNDTGAGDLDLVYAVSTNKGFEATLVASGGLTDDSIIDGFTAVLTVNDDNTWRVSTTGLSADVNTTGTLSNVTYSQLAGTLFACTALQLNKSQPVHTITCGSMSVEVPARPATLSLTPSDQLDIELLEPATLAAGTVDVTFSYGPESNNVQVTSATVINQQHAGAYSVVGFSSPLTLTDPASSEALNIKFDVTGTGLTGGETSAGTLEVVWNEIGGDSNTNTLPISALVRAAVGVVWTEGASFIGDDNQNNISLEGIQVKAVNLGGNLGDLDVVVNNGTKSETITFVDDNALFPNSAYNAVSPGTSDANWNSVIFRSDYKGNQSPFPFTLTDLFVGQEYQVEFFVWDTRKPDTATRTFSLDDGKGRSSDTYTQADGVSVIATFTADATTQIFRISQSAGSPNMNAYVLRAIGDAPVAEVQMSAGSGGNVNVSAGQMSAYYTYTLQGTENLVQTNWVDIATTSGVVEVNWTDLVTSNDVQFFRVISE</sequence>
<name>A0A6C2UF51_9BACT</name>
<evidence type="ECO:0000256" key="1">
    <source>
        <dbReference type="SAM" id="SignalP"/>
    </source>
</evidence>
<reference evidence="2 3" key="1">
    <citation type="submission" date="2019-04" db="EMBL/GenBank/DDBJ databases">
        <authorList>
            <person name="Van Vliet M D."/>
        </authorList>
    </citation>
    <scope>NUCLEOTIDE SEQUENCE [LARGE SCALE GENOMIC DNA]</scope>
    <source>
        <strain evidence="2 3">F21</strain>
    </source>
</reference>
<protein>
    <submittedName>
        <fullName evidence="2">Uncharacterized protein</fullName>
    </submittedName>
</protein>
<keyword evidence="3" id="KW-1185">Reference proteome</keyword>
<gene>
    <name evidence="2" type="ORF">SCARR_00895</name>
</gene>
<dbReference type="RefSeq" id="WP_136060293.1">
    <property type="nucleotide sequence ID" value="NZ_CAAHFH010000001.1"/>
</dbReference>
<dbReference type="AlphaFoldDB" id="A0A6C2UF51"/>
<proteinExistence type="predicted"/>
<dbReference type="EMBL" id="CAAHFH010000001">
    <property type="protein sequence ID" value="VGO18842.1"/>
    <property type="molecule type" value="Genomic_DNA"/>
</dbReference>
<feature type="chain" id="PRO_5025332802" evidence="1">
    <location>
        <begin position="23"/>
        <end position="621"/>
    </location>
</feature>
<dbReference type="Proteomes" id="UP000346198">
    <property type="component" value="Unassembled WGS sequence"/>
</dbReference>
<evidence type="ECO:0000313" key="3">
    <source>
        <dbReference type="Proteomes" id="UP000346198"/>
    </source>
</evidence>
<keyword evidence="1" id="KW-0732">Signal</keyword>
<accession>A0A6C2UF51</accession>
<feature type="signal peptide" evidence="1">
    <location>
        <begin position="1"/>
        <end position="22"/>
    </location>
</feature>
<organism evidence="2 3">
    <name type="scientific">Pontiella sulfatireligans</name>
    <dbReference type="NCBI Taxonomy" id="2750658"/>
    <lineage>
        <taxon>Bacteria</taxon>
        <taxon>Pseudomonadati</taxon>
        <taxon>Kiritimatiellota</taxon>
        <taxon>Kiritimatiellia</taxon>
        <taxon>Kiritimatiellales</taxon>
        <taxon>Pontiellaceae</taxon>
        <taxon>Pontiella</taxon>
    </lineage>
</organism>
<evidence type="ECO:0000313" key="2">
    <source>
        <dbReference type="EMBL" id="VGO18842.1"/>
    </source>
</evidence>